<feature type="binding site" evidence="4">
    <location>
        <position position="218"/>
    </location>
    <ligand>
        <name>pyruvate</name>
        <dbReference type="ChEBI" id="CHEBI:15361"/>
    </ligand>
</feature>
<dbReference type="RefSeq" id="WP_091531327.1">
    <property type="nucleotide sequence ID" value="NZ_LT629772.1"/>
</dbReference>
<gene>
    <name evidence="5" type="ORF">SAMN04489812_6095</name>
</gene>
<evidence type="ECO:0000256" key="1">
    <source>
        <dbReference type="ARBA" id="ARBA00007592"/>
    </source>
</evidence>
<organism evidence="5 6">
    <name type="scientific">Microlunatus soli</name>
    <dbReference type="NCBI Taxonomy" id="630515"/>
    <lineage>
        <taxon>Bacteria</taxon>
        <taxon>Bacillati</taxon>
        <taxon>Actinomycetota</taxon>
        <taxon>Actinomycetes</taxon>
        <taxon>Propionibacteriales</taxon>
        <taxon>Propionibacteriaceae</taxon>
        <taxon>Microlunatus</taxon>
    </lineage>
</organism>
<evidence type="ECO:0000256" key="3">
    <source>
        <dbReference type="PIRNR" id="PIRNR001365"/>
    </source>
</evidence>
<proteinExistence type="inferred from homology"/>
<dbReference type="STRING" id="630515.SAMN04489812_6095"/>
<dbReference type="GO" id="GO:0005829">
    <property type="term" value="C:cytosol"/>
    <property type="evidence" value="ECO:0007669"/>
    <property type="project" value="TreeGrafter"/>
</dbReference>
<dbReference type="Pfam" id="PF00701">
    <property type="entry name" value="DHDPS"/>
    <property type="match status" value="1"/>
</dbReference>
<name>A0A1H2ANT0_9ACTN</name>
<keyword evidence="2 3" id="KW-0456">Lyase</keyword>
<dbReference type="Gene3D" id="3.20.20.70">
    <property type="entry name" value="Aldolase class I"/>
    <property type="match status" value="1"/>
</dbReference>
<dbReference type="OrthoDB" id="9778880at2"/>
<dbReference type="PANTHER" id="PTHR12128">
    <property type="entry name" value="DIHYDRODIPICOLINATE SYNTHASE"/>
    <property type="match status" value="1"/>
</dbReference>
<evidence type="ECO:0000313" key="6">
    <source>
        <dbReference type="Proteomes" id="UP000199103"/>
    </source>
</evidence>
<evidence type="ECO:0000256" key="4">
    <source>
        <dbReference type="PIRSR" id="PIRSR001365-2"/>
    </source>
</evidence>
<dbReference type="EMBL" id="LT629772">
    <property type="protein sequence ID" value="SDT47571.1"/>
    <property type="molecule type" value="Genomic_DNA"/>
</dbReference>
<accession>A0A1H2ANT0</accession>
<evidence type="ECO:0000313" key="5">
    <source>
        <dbReference type="EMBL" id="SDT47571.1"/>
    </source>
</evidence>
<sequence length="310" mass="33432">MTTDPAPTDDLLTGVVPVAPTIFTDDEELDLDGQRRVCDHLIDAGVDGICILANYSEQFSLTDAERRAVLETTLDQVAGRVAVCVTTSHFSSRIAAERSREAARLGADMVMLMPPFVGATIQVGGHGVLDYFRTVADGLRVPIMVQDAPMSPTRLPVELITELAGTVEAITHVKVEVPRAAAKISELGRHADVLPGLFDGEEAITLIPDLQAGAVGTMSSSSASRELVDILRSWQSGDRDGAEQQWETLLPLLHYENRQCGPAAAKAILAEGGVIASERTRSPFPGLDEPTRTTLVRLARRRELFALNWA</sequence>
<dbReference type="Proteomes" id="UP000199103">
    <property type="component" value="Chromosome I"/>
</dbReference>
<reference evidence="5 6" key="1">
    <citation type="submission" date="2016-10" db="EMBL/GenBank/DDBJ databases">
        <authorList>
            <person name="de Groot N.N."/>
        </authorList>
    </citation>
    <scope>NUCLEOTIDE SEQUENCE [LARGE SCALE GENOMIC DNA]</scope>
    <source>
        <strain evidence="5 6">DSM 21800</strain>
    </source>
</reference>
<dbReference type="SMART" id="SM01130">
    <property type="entry name" value="DHDPS"/>
    <property type="match status" value="1"/>
</dbReference>
<evidence type="ECO:0000256" key="2">
    <source>
        <dbReference type="ARBA" id="ARBA00023239"/>
    </source>
</evidence>
<dbReference type="PANTHER" id="PTHR12128:SF66">
    <property type="entry name" value="4-HYDROXY-2-OXOGLUTARATE ALDOLASE, MITOCHONDRIAL"/>
    <property type="match status" value="1"/>
</dbReference>
<comment type="similarity">
    <text evidence="1 3">Belongs to the DapA family.</text>
</comment>
<dbReference type="PIRSF" id="PIRSF001365">
    <property type="entry name" value="DHDPS"/>
    <property type="match status" value="1"/>
</dbReference>
<dbReference type="GO" id="GO:0008840">
    <property type="term" value="F:4-hydroxy-tetrahydrodipicolinate synthase activity"/>
    <property type="evidence" value="ECO:0007669"/>
    <property type="project" value="TreeGrafter"/>
</dbReference>
<dbReference type="CDD" id="cd00408">
    <property type="entry name" value="DHDPS-like"/>
    <property type="match status" value="1"/>
</dbReference>
<protein>
    <submittedName>
        <fullName evidence="5">4-hydroxy-tetrahydrodipicolinate synthase</fullName>
    </submittedName>
</protein>
<dbReference type="InterPro" id="IPR013785">
    <property type="entry name" value="Aldolase_TIM"/>
</dbReference>
<dbReference type="SUPFAM" id="SSF51569">
    <property type="entry name" value="Aldolase"/>
    <property type="match status" value="1"/>
</dbReference>
<keyword evidence="6" id="KW-1185">Reference proteome</keyword>
<dbReference type="AlphaFoldDB" id="A0A1H2ANT0"/>
<dbReference type="InterPro" id="IPR002220">
    <property type="entry name" value="DapA-like"/>
</dbReference>